<keyword evidence="2" id="KW-1185">Reference proteome</keyword>
<dbReference type="EMBL" id="JANRMS010000185">
    <property type="protein sequence ID" value="KAJ3544656.1"/>
    <property type="molecule type" value="Genomic_DNA"/>
</dbReference>
<evidence type="ECO:0000313" key="2">
    <source>
        <dbReference type="Proteomes" id="UP001148629"/>
    </source>
</evidence>
<name>A0ACC1SR53_9HYPO</name>
<proteinExistence type="predicted"/>
<reference evidence="1" key="1">
    <citation type="submission" date="2022-08" db="EMBL/GenBank/DDBJ databases">
        <title>Genome Sequence of Fusarium decemcellulare.</title>
        <authorList>
            <person name="Buettner E."/>
        </authorList>
    </citation>
    <scope>NUCLEOTIDE SEQUENCE</scope>
    <source>
        <strain evidence="1">Babe19</strain>
    </source>
</reference>
<dbReference type="Proteomes" id="UP001148629">
    <property type="component" value="Unassembled WGS sequence"/>
</dbReference>
<comment type="caution">
    <text evidence="1">The sequence shown here is derived from an EMBL/GenBank/DDBJ whole genome shotgun (WGS) entry which is preliminary data.</text>
</comment>
<organism evidence="1 2">
    <name type="scientific">Fusarium decemcellulare</name>
    <dbReference type="NCBI Taxonomy" id="57161"/>
    <lineage>
        <taxon>Eukaryota</taxon>
        <taxon>Fungi</taxon>
        <taxon>Dikarya</taxon>
        <taxon>Ascomycota</taxon>
        <taxon>Pezizomycotina</taxon>
        <taxon>Sordariomycetes</taxon>
        <taxon>Hypocreomycetidae</taxon>
        <taxon>Hypocreales</taxon>
        <taxon>Nectriaceae</taxon>
        <taxon>Fusarium</taxon>
        <taxon>Fusarium decemcellulare species complex</taxon>
    </lineage>
</organism>
<sequence length="297" mass="33007">MKATWLSANVKSKRKAEIISLSSKNSCTSANRVIHVWIRLAPKRRFGPVHILEFSEDAFETVPGNPYSYTTRVNSCTWRVVLNQDTKPTKSSDSAQQTRFISGLSVLAPALTPSPLLRSPLSEEVGNGLGWGFCPVRFQFGEFQPTILNNSRGFISSVEVLYSEDDDKPADTIDEINGRKADINKGHGGSVHRAQAPDQMVNYLWIDIDGDGGSSDGRQDLAEGAGDEYRYVGVSQDGNARRFIADVGLWRSDNRQVHPPPDWDGMTHDINQGRGGDYLYLVWRTHEFVINHPDVTG</sequence>
<gene>
    <name evidence="1" type="ORF">NM208_g2937</name>
</gene>
<evidence type="ECO:0000313" key="1">
    <source>
        <dbReference type="EMBL" id="KAJ3544656.1"/>
    </source>
</evidence>
<accession>A0ACC1SR53</accession>
<protein>
    <submittedName>
        <fullName evidence="1">Uncharacterized protein</fullName>
    </submittedName>
</protein>